<dbReference type="InterPro" id="IPR000559">
    <property type="entry name" value="Formate_THF_ligase"/>
</dbReference>
<dbReference type="EC" id="1.5.1.5" evidence="8"/>
<dbReference type="GO" id="GO:0006555">
    <property type="term" value="P:methionine metabolic process"/>
    <property type="evidence" value="ECO:0007669"/>
    <property type="project" value="UniProtKB-ARBA"/>
</dbReference>
<keyword evidence="15" id="KW-0067">ATP-binding</keyword>
<dbReference type="FunFam" id="3.40.50.720:FF:000006">
    <property type="entry name" value="Bifunctional protein FolD"/>
    <property type="match status" value="1"/>
</dbReference>
<dbReference type="InterPro" id="IPR046346">
    <property type="entry name" value="Aminoacid_DH-like_N_sf"/>
</dbReference>
<dbReference type="InterPro" id="IPR000672">
    <property type="entry name" value="THF_DH/CycHdrlase"/>
</dbReference>
<evidence type="ECO:0000256" key="6">
    <source>
        <dbReference type="ARBA" id="ARBA00012295"/>
    </source>
</evidence>
<evidence type="ECO:0000256" key="1">
    <source>
        <dbReference type="ARBA" id="ARBA00004496"/>
    </source>
</evidence>
<evidence type="ECO:0000313" key="22">
    <source>
        <dbReference type="EMBL" id="KAJ1928011.1"/>
    </source>
</evidence>
<keyword evidence="13" id="KW-0547">Nucleotide-binding</keyword>
<dbReference type="GO" id="GO:0006164">
    <property type="term" value="P:purine nucleotide biosynthetic process"/>
    <property type="evidence" value="ECO:0007669"/>
    <property type="project" value="UniProtKB-ARBA"/>
</dbReference>
<dbReference type="GO" id="GO:0035999">
    <property type="term" value="P:tetrahydrofolate interconversion"/>
    <property type="evidence" value="ECO:0007669"/>
    <property type="project" value="TreeGrafter"/>
</dbReference>
<dbReference type="CDD" id="cd01080">
    <property type="entry name" value="NAD_bind_m-THF_DH_Cyclohyd"/>
    <property type="match status" value="1"/>
</dbReference>
<dbReference type="Proteomes" id="UP001150569">
    <property type="component" value="Unassembled WGS sequence"/>
</dbReference>
<comment type="caution">
    <text evidence="22">The sequence shown here is derived from an EMBL/GenBank/DDBJ whole genome shotgun (WGS) entry which is preliminary data.</text>
</comment>
<evidence type="ECO:0000256" key="10">
    <source>
        <dbReference type="ARBA" id="ARBA00022490"/>
    </source>
</evidence>
<dbReference type="GO" id="GO:0004329">
    <property type="term" value="F:formate-tetrahydrofolate ligase activity"/>
    <property type="evidence" value="ECO:0007669"/>
    <property type="project" value="UniProtKB-EC"/>
</dbReference>
<keyword evidence="12" id="KW-0436">Ligase</keyword>
<comment type="catalytic activity">
    <reaction evidence="19">
        <text>(6S)-5,6,7,8-tetrahydrofolate + formate + ATP = (6R)-10-formyltetrahydrofolate + ADP + phosphate</text>
        <dbReference type="Rhea" id="RHEA:20221"/>
        <dbReference type="ChEBI" id="CHEBI:15740"/>
        <dbReference type="ChEBI" id="CHEBI:30616"/>
        <dbReference type="ChEBI" id="CHEBI:43474"/>
        <dbReference type="ChEBI" id="CHEBI:57453"/>
        <dbReference type="ChEBI" id="CHEBI:195366"/>
        <dbReference type="ChEBI" id="CHEBI:456216"/>
        <dbReference type="EC" id="6.3.4.3"/>
    </reaction>
</comment>
<comment type="subunit">
    <text evidence="5">Homodimer.</text>
</comment>
<dbReference type="PRINTS" id="PR00085">
    <property type="entry name" value="THFDHDRGNASE"/>
</dbReference>
<dbReference type="GO" id="GO:0005524">
    <property type="term" value="F:ATP binding"/>
    <property type="evidence" value="ECO:0007669"/>
    <property type="project" value="UniProtKB-KW"/>
</dbReference>
<dbReference type="InterPro" id="IPR036291">
    <property type="entry name" value="NAD(P)-bd_dom_sf"/>
</dbReference>
<dbReference type="PROSITE" id="PS00721">
    <property type="entry name" value="FTHFS_1"/>
    <property type="match status" value="1"/>
</dbReference>
<dbReference type="OrthoDB" id="5126881at2759"/>
<name>A0A9W8AHG2_9FUNG</name>
<evidence type="ECO:0000256" key="15">
    <source>
        <dbReference type="ARBA" id="ARBA00022840"/>
    </source>
</evidence>
<dbReference type="InterPro" id="IPR020867">
    <property type="entry name" value="THF_DH/CycHdrlase_CS"/>
</dbReference>
<dbReference type="EMBL" id="JANBPT010000092">
    <property type="protein sequence ID" value="KAJ1928011.1"/>
    <property type="molecule type" value="Genomic_DNA"/>
</dbReference>
<evidence type="ECO:0000256" key="3">
    <source>
        <dbReference type="ARBA" id="ARBA00005559"/>
    </source>
</evidence>
<dbReference type="InterPro" id="IPR020630">
    <property type="entry name" value="THF_DH/CycHdrlase_cat_dom"/>
</dbReference>
<gene>
    <name evidence="22" type="primary">ADE3_1</name>
    <name evidence="22" type="ORF">IWQ60_002426</name>
</gene>
<evidence type="ECO:0000256" key="5">
    <source>
        <dbReference type="ARBA" id="ARBA00011738"/>
    </source>
</evidence>
<dbReference type="PANTHER" id="PTHR48099">
    <property type="entry name" value="C-1-TETRAHYDROFOLATE SYNTHASE, CYTOPLASMIC-RELATED"/>
    <property type="match status" value="1"/>
</dbReference>
<dbReference type="PROSITE" id="PS00766">
    <property type="entry name" value="THF_DHG_CYH_1"/>
    <property type="match status" value="1"/>
</dbReference>
<dbReference type="PANTHER" id="PTHR48099:SF5">
    <property type="entry name" value="C-1-TETRAHYDROFOLATE SYNTHASE, CYTOPLASMIC"/>
    <property type="match status" value="1"/>
</dbReference>
<dbReference type="PROSITE" id="PS00767">
    <property type="entry name" value="THF_DHG_CYH_2"/>
    <property type="match status" value="1"/>
</dbReference>
<dbReference type="GO" id="GO:0004477">
    <property type="term" value="F:methenyltetrahydrofolate cyclohydrolase activity"/>
    <property type="evidence" value="ECO:0007669"/>
    <property type="project" value="UniProtKB-EC"/>
</dbReference>
<evidence type="ECO:0000256" key="16">
    <source>
        <dbReference type="ARBA" id="ARBA00022857"/>
    </source>
</evidence>
<dbReference type="HAMAP" id="MF_01543">
    <property type="entry name" value="FTHFS"/>
    <property type="match status" value="1"/>
</dbReference>
<comment type="subcellular location">
    <subcellularLocation>
        <location evidence="1">Cytoplasm</location>
    </subcellularLocation>
</comment>
<dbReference type="EC" id="3.5.4.9" evidence="7"/>
<evidence type="ECO:0000256" key="8">
    <source>
        <dbReference type="ARBA" id="ARBA00012859"/>
    </source>
</evidence>
<evidence type="ECO:0000256" key="7">
    <source>
        <dbReference type="ARBA" id="ARBA00012776"/>
    </source>
</evidence>
<organism evidence="22 23">
    <name type="scientific">Tieghemiomyces parasiticus</name>
    <dbReference type="NCBI Taxonomy" id="78921"/>
    <lineage>
        <taxon>Eukaryota</taxon>
        <taxon>Fungi</taxon>
        <taxon>Fungi incertae sedis</taxon>
        <taxon>Zoopagomycota</taxon>
        <taxon>Kickxellomycotina</taxon>
        <taxon>Dimargaritomycetes</taxon>
        <taxon>Dimargaritales</taxon>
        <taxon>Dimargaritaceae</taxon>
        <taxon>Tieghemiomyces</taxon>
    </lineage>
</organism>
<dbReference type="GO" id="GO:0005829">
    <property type="term" value="C:cytosol"/>
    <property type="evidence" value="ECO:0007669"/>
    <property type="project" value="TreeGrafter"/>
</dbReference>
<feature type="domain" description="Tetrahydrofolate dehydrogenase/cyclohydrolase NAD(P)-binding" evidence="21">
    <location>
        <begin position="296"/>
        <end position="443"/>
    </location>
</feature>
<dbReference type="Gene3D" id="3.10.410.10">
    <property type="entry name" value="Formyltetrahydrofolate synthetase, domain 3"/>
    <property type="match status" value="1"/>
</dbReference>
<evidence type="ECO:0000256" key="11">
    <source>
        <dbReference type="ARBA" id="ARBA00022563"/>
    </source>
</evidence>
<evidence type="ECO:0000256" key="13">
    <source>
        <dbReference type="ARBA" id="ARBA00022741"/>
    </source>
</evidence>
<dbReference type="Gene3D" id="3.40.50.720">
    <property type="entry name" value="NAD(P)-binding Rossmann-like Domain"/>
    <property type="match status" value="1"/>
</dbReference>
<dbReference type="InterPro" id="IPR020628">
    <property type="entry name" value="Formate_THF_ligase_CS"/>
</dbReference>
<dbReference type="FunFam" id="3.40.50.300:FF:000245">
    <property type="entry name" value="C-1-tetrahydrofolate synthase, cytoplasmic"/>
    <property type="match status" value="1"/>
</dbReference>
<dbReference type="GO" id="GO:0009257">
    <property type="term" value="P:10-formyltetrahydrofolate biosynthetic process"/>
    <property type="evidence" value="ECO:0007669"/>
    <property type="project" value="UniProtKB-ARBA"/>
</dbReference>
<dbReference type="SUPFAM" id="SSF51735">
    <property type="entry name" value="NAD(P)-binding Rossmann-fold domains"/>
    <property type="match status" value="1"/>
</dbReference>
<dbReference type="GO" id="GO:0046655">
    <property type="term" value="P:folic acid metabolic process"/>
    <property type="evidence" value="ECO:0007669"/>
    <property type="project" value="UniProtKB-ARBA"/>
</dbReference>
<keyword evidence="14" id="KW-0378">Hydrolase</keyword>
<comment type="similarity">
    <text evidence="4">In the C-terminal section; belongs to the formate--tetrahydrofolate ligase family.</text>
</comment>
<dbReference type="Pfam" id="PF01268">
    <property type="entry name" value="FTHFS"/>
    <property type="match status" value="1"/>
</dbReference>
<reference evidence="22" key="1">
    <citation type="submission" date="2022-07" db="EMBL/GenBank/DDBJ databases">
        <title>Phylogenomic reconstructions and comparative analyses of Kickxellomycotina fungi.</title>
        <authorList>
            <person name="Reynolds N.K."/>
            <person name="Stajich J.E."/>
            <person name="Barry K."/>
            <person name="Grigoriev I.V."/>
            <person name="Crous P."/>
            <person name="Smith M.E."/>
        </authorList>
    </citation>
    <scope>NUCLEOTIDE SEQUENCE</scope>
    <source>
        <strain evidence="22">RSA 861</strain>
    </source>
</reference>
<dbReference type="FunFam" id="1.10.8.770:FF:000001">
    <property type="entry name" value="Methylenetetrahydrofolate dehydrogenase (NADP+ dependent) 1 like"/>
    <property type="match status" value="1"/>
</dbReference>
<evidence type="ECO:0000256" key="12">
    <source>
        <dbReference type="ARBA" id="ARBA00022598"/>
    </source>
</evidence>
<dbReference type="SUPFAM" id="SSF53223">
    <property type="entry name" value="Aminoacid dehydrogenase-like, N-terminal domain"/>
    <property type="match status" value="1"/>
</dbReference>
<dbReference type="InterPro" id="IPR027417">
    <property type="entry name" value="P-loop_NTPase"/>
</dbReference>
<dbReference type="Gene3D" id="1.10.8.770">
    <property type="match status" value="1"/>
</dbReference>
<dbReference type="Gene3D" id="3.40.50.300">
    <property type="entry name" value="P-loop containing nucleotide triphosphate hydrolases"/>
    <property type="match status" value="2"/>
</dbReference>
<evidence type="ECO:0000256" key="18">
    <source>
        <dbReference type="ARBA" id="ARBA00023268"/>
    </source>
</evidence>
<evidence type="ECO:0000256" key="4">
    <source>
        <dbReference type="ARBA" id="ARBA00006985"/>
    </source>
</evidence>
<evidence type="ECO:0000256" key="14">
    <source>
        <dbReference type="ARBA" id="ARBA00022801"/>
    </source>
</evidence>
<dbReference type="Pfam" id="PF00763">
    <property type="entry name" value="THF_DHG_CYH"/>
    <property type="match status" value="1"/>
</dbReference>
<dbReference type="FunFam" id="3.40.50.10860:FF:000005">
    <property type="entry name" value="C-1-tetrahydrofolate synthase, cytoplasmic, putative"/>
    <property type="match status" value="1"/>
</dbReference>
<comment type="similarity">
    <text evidence="3">In the N-terminal section; belongs to the tetrahydrofolate dehydrogenase/cyclohydrolase family.</text>
</comment>
<evidence type="ECO:0000256" key="9">
    <source>
        <dbReference type="ARBA" id="ARBA00017592"/>
    </source>
</evidence>
<evidence type="ECO:0000256" key="2">
    <source>
        <dbReference type="ARBA" id="ARBA00004777"/>
    </source>
</evidence>
<dbReference type="EC" id="6.3.4.3" evidence="6"/>
<evidence type="ECO:0000313" key="23">
    <source>
        <dbReference type="Proteomes" id="UP001150569"/>
    </source>
</evidence>
<keyword evidence="17" id="KW-0560">Oxidoreductase</keyword>
<evidence type="ECO:0000259" key="21">
    <source>
        <dbReference type="Pfam" id="PF02882"/>
    </source>
</evidence>
<dbReference type="HAMAP" id="MF_01576">
    <property type="entry name" value="THF_DHG_CYH"/>
    <property type="match status" value="1"/>
</dbReference>
<dbReference type="FunFam" id="3.40.50.300:FF:001123">
    <property type="entry name" value="C-1-tetrahydrofolate synthase, cytoplasmic isoform X2"/>
    <property type="match status" value="1"/>
</dbReference>
<accession>A0A9W8AHG2</accession>
<evidence type="ECO:0000256" key="19">
    <source>
        <dbReference type="ARBA" id="ARBA00049033"/>
    </source>
</evidence>
<sequence>MAPRTLSAATAQSVTGAAALRRPRRMASFARVLAVQQPPGQLTILGTEATLAGGGRFGSHSCVRVLATYRIRSSVCASPMAAFRSTAASPTLPLLKTATVTSPAPAVLPTRSVCPPSRRRLSHCLFPHSLLSPRPDSRSPHPPTRAFHTSPATMGAEIIDGKAIAADIRQTVKASIAEYRAQHPAFQPSLAIIQVGAQDDSSVYVRQKNRAAAEVGMAFAHHQLPTTVTQAELMRLITDLNHDPSVHGILVQLPIPDHLDPQEAVYAISPHKDVDGFHPLNIGNLSKRQAEPYFLPCTPKGCLELLRRSGVTLAGKKAVVVGRSDIVGTPVFALLTRENATATLCHRHTQNLEAIVRTADVLVVAIGQASFIPGDWLKPGCVVIDVGMNAVPDATKKAGVRWVGDVDFASASAVASKITPVPGGVGPMTVAMLLQNTYEGARRAYEQFLVRRVTPNPLELQSPVPSDIDIAMAQSPKPIANLLEELQLLPSEYDLFGKYKAKVGLDVLKRLDHRQDGKYIIVAGITPTPLGEGKSTTTVGLCQALGAHLNKVAFACVRQPSQGPTFGIKGGAAGGGYSQVIPMDEFNLHLTGDIHAVTAANNLLAAAIDARMFHESTQSDRALFGRLCPTIKGLRKFSPVMLGRLARLGITATHPDDLNEDEIHRFARLDIDPETITWNRVVDTNDRFLRRVTVGQNPTEQGHERQTGFDIAVASECMAVLALSTSLRDLRERLGRMVVASSRAGEPITADDLGAGGALAVLMKDALRPNLMQTLEGTPVFVHAGPFANIAHGNSSVLADRIALKLSGTDPGETGGSGPGYVVTEAGFGADIGMEKFFDIKCRVSGLVPDAVVLVATTRALKMHGGGPAVTPGKPLPDAYVQESLDLLEAGCQNLAKHIQNAEKFGVPVVVAINQFESDTPKELDLVQRLALEAGAAAAAPCSNWAHGGQGAVELARHLVSICEPQQPTADAKNPTFRFLYDVAEPIERKIETIAREMYGAAGVEYSDKARAKIATYTQQGYGGLPICMAKTHLSLSHDPTLKGVPTGFTVPVRDVRLSAGAGFIYPLLGEMQTMPGLPTRPCFYDVDLDPETGKVHGLF</sequence>
<keyword evidence="16" id="KW-0521">NADP</keyword>
<dbReference type="FunFam" id="3.10.410.10:FF:000001">
    <property type="entry name" value="Putative formate--tetrahydrofolate ligase"/>
    <property type="match status" value="1"/>
</dbReference>
<dbReference type="AlphaFoldDB" id="A0A9W8AHG2"/>
<feature type="domain" description="Tetrahydrofolate dehydrogenase/cyclohydrolase catalytic" evidence="20">
    <location>
        <begin position="159"/>
        <end position="275"/>
    </location>
</feature>
<keyword evidence="18" id="KW-0511">Multifunctional enzyme</keyword>
<dbReference type="Pfam" id="PF02882">
    <property type="entry name" value="THF_DHG_CYH_C"/>
    <property type="match status" value="1"/>
</dbReference>
<evidence type="ECO:0000259" key="20">
    <source>
        <dbReference type="Pfam" id="PF00763"/>
    </source>
</evidence>
<keyword evidence="11" id="KW-0554">One-carbon metabolism</keyword>
<dbReference type="InterPro" id="IPR020631">
    <property type="entry name" value="THF_DH/CycHdrlase_NAD-bd_dom"/>
</dbReference>
<protein>
    <recommendedName>
        <fullName evidence="9">C-1-tetrahydrofolate synthase, cytoplasmic</fullName>
        <ecNumber evidence="8">1.5.1.5</ecNumber>
        <ecNumber evidence="7">3.5.4.9</ecNumber>
        <ecNumber evidence="6">6.3.4.3</ecNumber>
    </recommendedName>
</protein>
<keyword evidence="10" id="KW-0963">Cytoplasm</keyword>
<proteinExistence type="inferred from homology"/>
<dbReference type="CDD" id="cd00477">
    <property type="entry name" value="FTHFS"/>
    <property type="match status" value="1"/>
</dbReference>
<dbReference type="SUPFAM" id="SSF52540">
    <property type="entry name" value="P-loop containing nucleoside triphosphate hydrolases"/>
    <property type="match status" value="1"/>
</dbReference>
<dbReference type="GO" id="GO:0004488">
    <property type="term" value="F:methylenetetrahydrofolate dehydrogenase (NADP+) activity"/>
    <property type="evidence" value="ECO:0007669"/>
    <property type="project" value="UniProtKB-EC"/>
</dbReference>
<evidence type="ECO:0000256" key="17">
    <source>
        <dbReference type="ARBA" id="ARBA00023002"/>
    </source>
</evidence>
<dbReference type="Gene3D" id="3.40.50.10860">
    <property type="entry name" value="Leucine Dehydrogenase, chain A, domain 1"/>
    <property type="match status" value="1"/>
</dbReference>
<keyword evidence="23" id="KW-1185">Reference proteome</keyword>
<comment type="pathway">
    <text evidence="2">One-carbon metabolism; tetrahydrofolate interconversion.</text>
</comment>